<organism evidence="8 9">
    <name type="scientific">Vermiconidia calcicola</name>
    <dbReference type="NCBI Taxonomy" id="1690605"/>
    <lineage>
        <taxon>Eukaryota</taxon>
        <taxon>Fungi</taxon>
        <taxon>Dikarya</taxon>
        <taxon>Ascomycota</taxon>
        <taxon>Pezizomycotina</taxon>
        <taxon>Dothideomycetes</taxon>
        <taxon>Dothideomycetidae</taxon>
        <taxon>Mycosphaerellales</taxon>
        <taxon>Extremaceae</taxon>
        <taxon>Vermiconidia</taxon>
    </lineage>
</organism>
<evidence type="ECO:0000256" key="5">
    <source>
        <dbReference type="ARBA" id="ARBA00023242"/>
    </source>
</evidence>
<protein>
    <recommendedName>
        <fullName evidence="7">Xylanolytic transcriptional activator regulatory domain-containing protein</fullName>
    </recommendedName>
</protein>
<dbReference type="GO" id="GO:0006351">
    <property type="term" value="P:DNA-templated transcription"/>
    <property type="evidence" value="ECO:0007669"/>
    <property type="project" value="InterPro"/>
</dbReference>
<keyword evidence="2" id="KW-0862">Zinc</keyword>
<keyword evidence="6" id="KW-1133">Transmembrane helix</keyword>
<proteinExistence type="predicted"/>
<dbReference type="Proteomes" id="UP001345827">
    <property type="component" value="Unassembled WGS sequence"/>
</dbReference>
<keyword evidence="5" id="KW-0539">Nucleus</keyword>
<keyword evidence="3" id="KW-0805">Transcription regulation</keyword>
<evidence type="ECO:0000259" key="7">
    <source>
        <dbReference type="Pfam" id="PF04082"/>
    </source>
</evidence>
<reference evidence="8 9" key="1">
    <citation type="submission" date="2023-06" db="EMBL/GenBank/DDBJ databases">
        <title>Black Yeasts Isolated from many extreme environments.</title>
        <authorList>
            <person name="Coleine C."/>
            <person name="Stajich J.E."/>
            <person name="Selbmann L."/>
        </authorList>
    </citation>
    <scope>NUCLEOTIDE SEQUENCE [LARGE SCALE GENOMIC DNA]</scope>
    <source>
        <strain evidence="8 9">CCFEE 5887</strain>
    </source>
</reference>
<feature type="transmembrane region" description="Helical" evidence="6">
    <location>
        <begin position="284"/>
        <end position="306"/>
    </location>
</feature>
<comment type="caution">
    <text evidence="8">The sequence shown here is derived from an EMBL/GenBank/DDBJ whole genome shotgun (WGS) entry which is preliminary data.</text>
</comment>
<evidence type="ECO:0000256" key="4">
    <source>
        <dbReference type="ARBA" id="ARBA00023163"/>
    </source>
</evidence>
<dbReference type="Gene3D" id="3.30.9.10">
    <property type="entry name" value="D-Amino Acid Oxidase, subunit A, domain 2"/>
    <property type="match status" value="1"/>
</dbReference>
<keyword evidence="9" id="KW-1185">Reference proteome</keyword>
<keyword evidence="4" id="KW-0804">Transcription</keyword>
<dbReference type="AlphaFoldDB" id="A0AAV9PT97"/>
<gene>
    <name evidence="8" type="ORF">LTR25_009899</name>
</gene>
<dbReference type="PANTHER" id="PTHR47660:SF2">
    <property type="entry name" value="TRANSCRIPTION FACTOR WITH C2H2 AND ZN(2)-CYS(6) DNA BINDING DOMAIN (EUROFUNG)"/>
    <property type="match status" value="1"/>
</dbReference>
<dbReference type="Gene3D" id="3.50.50.60">
    <property type="entry name" value="FAD/NAD(P)-binding domain"/>
    <property type="match status" value="1"/>
</dbReference>
<evidence type="ECO:0000313" key="9">
    <source>
        <dbReference type="Proteomes" id="UP001345827"/>
    </source>
</evidence>
<feature type="domain" description="Xylanolytic transcriptional activator regulatory" evidence="7">
    <location>
        <begin position="46"/>
        <end position="113"/>
    </location>
</feature>
<dbReference type="InterPro" id="IPR007219">
    <property type="entry name" value="XnlR_reg_dom"/>
</dbReference>
<name>A0AAV9PT97_9PEZI</name>
<evidence type="ECO:0000256" key="3">
    <source>
        <dbReference type="ARBA" id="ARBA00023015"/>
    </source>
</evidence>
<evidence type="ECO:0000256" key="1">
    <source>
        <dbReference type="ARBA" id="ARBA00022723"/>
    </source>
</evidence>
<dbReference type="InterPro" id="IPR036188">
    <property type="entry name" value="FAD/NAD-bd_sf"/>
</dbReference>
<dbReference type="EMBL" id="JAXLQG010000023">
    <property type="protein sequence ID" value="KAK5529162.1"/>
    <property type="molecule type" value="Genomic_DNA"/>
</dbReference>
<evidence type="ECO:0000256" key="2">
    <source>
        <dbReference type="ARBA" id="ARBA00022833"/>
    </source>
</evidence>
<dbReference type="Pfam" id="PF04082">
    <property type="entry name" value="Fungal_trans"/>
    <property type="match status" value="1"/>
</dbReference>
<keyword evidence="6" id="KW-0472">Membrane</keyword>
<evidence type="ECO:0000313" key="8">
    <source>
        <dbReference type="EMBL" id="KAK5529162.1"/>
    </source>
</evidence>
<dbReference type="GO" id="GO:0003677">
    <property type="term" value="F:DNA binding"/>
    <property type="evidence" value="ECO:0007669"/>
    <property type="project" value="InterPro"/>
</dbReference>
<sequence>MKNVTLRTTAQVFHSLGFYWARWAGMYDLEDVEETASFDTFAGQLSPDHEWKAWAAKETQLRALLGHYVLDGQISAYSGGPTCQRHTSHSLPMPCDDSIFEAATATAWKEKMLAAHQNKPNFAQLFNSVMSQNVHVRHLGSSMTPFMACVILEGLKSLVAEQSKTGLNVIGVPSRLDISRGLGRLHTYIEQSLSMSQVAKKVILLRWHTIGIDSAIDFSWFCRALCRQYHVEQRVAGGRKTPPLDLRSWVQTPQARLALLHATSIRHMIQELPLVQTQTIHVPMAVFAAGMIYCGFLLGAVSTIAVPGDCSWESVMLLGVDIVDRNVDDNLDAEVWQYFNGIFNDSQNHNNILYDVSLFSTFLRNVGQLWVRSLIVERYPERLGAPKAHALSPRSLEICRQFHLDVKKIRQLGTKRSDANWVNFVTNLSGETIGILPYERMDVGVLQDTPEVKV</sequence>
<evidence type="ECO:0000256" key="6">
    <source>
        <dbReference type="SAM" id="Phobius"/>
    </source>
</evidence>
<dbReference type="PANTHER" id="PTHR47660">
    <property type="entry name" value="TRANSCRIPTION FACTOR WITH C2H2 AND ZN(2)-CYS(6) DNA BINDING DOMAIN (EUROFUNG)-RELATED-RELATED"/>
    <property type="match status" value="1"/>
</dbReference>
<keyword evidence="1" id="KW-0479">Metal-binding</keyword>
<accession>A0AAV9PT97</accession>
<keyword evidence="6" id="KW-0812">Transmembrane</keyword>
<dbReference type="GO" id="GO:0008270">
    <property type="term" value="F:zinc ion binding"/>
    <property type="evidence" value="ECO:0007669"/>
    <property type="project" value="InterPro"/>
</dbReference>